<dbReference type="Proteomes" id="UP000676428">
    <property type="component" value="Chromosome"/>
</dbReference>
<gene>
    <name evidence="2" type="ORF">KHX94_11910</name>
</gene>
<evidence type="ECO:0000313" key="2">
    <source>
        <dbReference type="EMBL" id="QVK22145.1"/>
    </source>
</evidence>
<feature type="signal peptide" evidence="1">
    <location>
        <begin position="1"/>
        <end position="17"/>
    </location>
</feature>
<reference evidence="2 3" key="1">
    <citation type="journal article" date="2012" name="Int. J. Syst. Evol. Microbiol.">
        <title>Shewanella dokdonensis sp. nov., isolated from seawater.</title>
        <authorList>
            <person name="Sung H.R."/>
            <person name="Yoon J.H."/>
            <person name="Ghim S.Y."/>
        </authorList>
    </citation>
    <scope>NUCLEOTIDE SEQUENCE [LARGE SCALE GENOMIC DNA]</scope>
    <source>
        <strain evidence="2 3">DSM 23626</strain>
    </source>
</reference>
<name>A0ABX8DCH2_9GAMM</name>
<dbReference type="RefSeq" id="WP_213680802.1">
    <property type="nucleotide sequence ID" value="NZ_CP074572.1"/>
</dbReference>
<evidence type="ECO:0000313" key="3">
    <source>
        <dbReference type="Proteomes" id="UP000676428"/>
    </source>
</evidence>
<organism evidence="2 3">
    <name type="scientific">Shewanella dokdonensis</name>
    <dbReference type="NCBI Taxonomy" id="712036"/>
    <lineage>
        <taxon>Bacteria</taxon>
        <taxon>Pseudomonadati</taxon>
        <taxon>Pseudomonadota</taxon>
        <taxon>Gammaproteobacteria</taxon>
        <taxon>Alteromonadales</taxon>
        <taxon>Shewanellaceae</taxon>
        <taxon>Shewanella</taxon>
    </lineage>
</organism>
<keyword evidence="1" id="KW-0732">Signal</keyword>
<feature type="chain" id="PRO_5046956260" description="Lipoprotein" evidence="1">
    <location>
        <begin position="18"/>
        <end position="73"/>
    </location>
</feature>
<protein>
    <recommendedName>
        <fullName evidence="4">Lipoprotein</fullName>
    </recommendedName>
</protein>
<keyword evidence="3" id="KW-1185">Reference proteome</keyword>
<dbReference type="EMBL" id="CP074572">
    <property type="protein sequence ID" value="QVK22145.1"/>
    <property type="molecule type" value="Genomic_DNA"/>
</dbReference>
<accession>A0ABX8DCH2</accession>
<evidence type="ECO:0008006" key="4">
    <source>
        <dbReference type="Google" id="ProtNLM"/>
    </source>
</evidence>
<evidence type="ECO:0000256" key="1">
    <source>
        <dbReference type="SAM" id="SignalP"/>
    </source>
</evidence>
<proteinExistence type="predicted"/>
<sequence length="73" mass="7990">MKIILPLLLLALLPACSNWTPYHESGTETKIDPHTGQETPNGYIAIGAKTTIGDDDKVDLKLPSKNTRSDKKD</sequence>